<keyword evidence="2" id="KW-1185">Reference proteome</keyword>
<organism evidence="2 3">
    <name type="scientific">Haemonchus contortus</name>
    <name type="common">Barber pole worm</name>
    <dbReference type="NCBI Taxonomy" id="6289"/>
    <lineage>
        <taxon>Eukaryota</taxon>
        <taxon>Metazoa</taxon>
        <taxon>Ecdysozoa</taxon>
        <taxon>Nematoda</taxon>
        <taxon>Chromadorea</taxon>
        <taxon>Rhabditida</taxon>
        <taxon>Rhabditina</taxon>
        <taxon>Rhabditomorpha</taxon>
        <taxon>Strongyloidea</taxon>
        <taxon>Trichostrongylidae</taxon>
        <taxon>Haemonchus</taxon>
    </lineage>
</organism>
<dbReference type="OMA" id="GHINAFM"/>
<feature type="transmembrane region" description="Helical" evidence="1">
    <location>
        <begin position="273"/>
        <end position="291"/>
    </location>
</feature>
<name>A0A7I4XU16_HAECO</name>
<feature type="transmembrane region" description="Helical" evidence="1">
    <location>
        <begin position="242"/>
        <end position="261"/>
    </location>
</feature>
<protein>
    <submittedName>
        <fullName evidence="3">Transmembrane protein 164</fullName>
    </submittedName>
</protein>
<feature type="transmembrane region" description="Helical" evidence="1">
    <location>
        <begin position="143"/>
        <end position="163"/>
    </location>
</feature>
<reference evidence="3" key="1">
    <citation type="submission" date="2020-12" db="UniProtKB">
        <authorList>
            <consortium name="WormBaseParasite"/>
        </authorList>
    </citation>
    <scope>IDENTIFICATION</scope>
    <source>
        <strain evidence="3">MHco3</strain>
    </source>
</reference>
<dbReference type="Proteomes" id="UP000025227">
    <property type="component" value="Unplaced"/>
</dbReference>
<feature type="transmembrane region" description="Helical" evidence="1">
    <location>
        <begin position="55"/>
        <end position="78"/>
    </location>
</feature>
<dbReference type="WBParaSite" id="HCON_00011470-00001">
    <property type="protein sequence ID" value="HCON_00011470-00001"/>
    <property type="gene ID" value="HCON_00011470"/>
</dbReference>
<accession>A0A7I4XU16</accession>
<evidence type="ECO:0000313" key="3">
    <source>
        <dbReference type="WBParaSite" id="HCON_00011470-00001"/>
    </source>
</evidence>
<evidence type="ECO:0000256" key="1">
    <source>
        <dbReference type="SAM" id="Phobius"/>
    </source>
</evidence>
<dbReference type="AlphaFoldDB" id="A0A7I4XU16"/>
<feature type="transmembrane region" description="Helical" evidence="1">
    <location>
        <begin position="198"/>
        <end position="222"/>
    </location>
</feature>
<feature type="transmembrane region" description="Helical" evidence="1">
    <location>
        <begin position="84"/>
        <end position="103"/>
    </location>
</feature>
<keyword evidence="1" id="KW-0812">Transmembrane</keyword>
<keyword evidence="1" id="KW-0472">Membrane</keyword>
<evidence type="ECO:0000313" key="2">
    <source>
        <dbReference type="Proteomes" id="UP000025227"/>
    </source>
</evidence>
<keyword evidence="1" id="KW-1133">Transmembrane helix</keyword>
<sequence length="351" mass="39217">MVGSIDIEGCSGLGVIGRFDDQITQKTQISLARHQRTPPSMRDATSSPRKQDVTYFFLLNVSSGFMLSAAHNVLFFVLDIKTPVIHFLHHFFTFMFMMLLYALGCIPKGSLPLEEFKVPVAAKFCEAMLSSIVHSQNRTGELYLTRIFDFVFTFTILVAGKHLVPSRSTGKPEPYLMIPLALAASLSWFEVGQLEYSALSLFFAPFLAVARALSLLTMQRAFVRTSEMGPGEKGGHLEQFCLYYTGLNTLVLFLPALYSYMMSHVEVDASWESIDYTLMSLSFLFMSGNIYSDLWLGLSLNGRAYATLDHTKFLGASIGQWIIQNMSHPNIVALGGKMLTVVCLIRIATRF</sequence>
<dbReference type="OrthoDB" id="5867030at2759"/>
<proteinExistence type="predicted"/>